<dbReference type="Gene3D" id="1.10.260.40">
    <property type="entry name" value="lambda repressor-like DNA-binding domains"/>
    <property type="match status" value="1"/>
</dbReference>
<reference evidence="3 4" key="1">
    <citation type="submission" date="2016-10" db="EMBL/GenBank/DDBJ databases">
        <authorList>
            <person name="de Groot N.N."/>
        </authorList>
    </citation>
    <scope>NUCLEOTIDE SEQUENCE [LARGE SCALE GENOMIC DNA]</scope>
    <source>
        <strain evidence="3 4">CGMCC 4.5739</strain>
    </source>
</reference>
<dbReference type="AlphaFoldDB" id="A0A1I1NVG9"/>
<dbReference type="InterPro" id="IPR050807">
    <property type="entry name" value="TransReg_Diox_bact_type"/>
</dbReference>
<evidence type="ECO:0000259" key="2">
    <source>
        <dbReference type="PROSITE" id="PS50943"/>
    </source>
</evidence>
<evidence type="ECO:0000256" key="1">
    <source>
        <dbReference type="ARBA" id="ARBA00023125"/>
    </source>
</evidence>
<dbReference type="PROSITE" id="PS50943">
    <property type="entry name" value="HTH_CROC1"/>
    <property type="match status" value="1"/>
</dbReference>
<dbReference type="GO" id="GO:0003700">
    <property type="term" value="F:DNA-binding transcription factor activity"/>
    <property type="evidence" value="ECO:0007669"/>
    <property type="project" value="TreeGrafter"/>
</dbReference>
<dbReference type="SMART" id="SM00530">
    <property type="entry name" value="HTH_XRE"/>
    <property type="match status" value="1"/>
</dbReference>
<dbReference type="PANTHER" id="PTHR46797:SF1">
    <property type="entry name" value="METHYLPHOSPHONATE SYNTHASE"/>
    <property type="match status" value="1"/>
</dbReference>
<feature type="domain" description="HTH cro/C1-type" evidence="2">
    <location>
        <begin position="24"/>
        <end position="78"/>
    </location>
</feature>
<sequence>MLGVENSNSGTGAGDQRQVFGSRLRTLRERAGLSQTALAKRAGLDRSFYVEVENGRHSISVDRVHAIADVLGVEVHRLFTDD</sequence>
<dbReference type="Pfam" id="PF13560">
    <property type="entry name" value="HTH_31"/>
    <property type="match status" value="1"/>
</dbReference>
<accession>A0A1I1NVG9</accession>
<evidence type="ECO:0000313" key="4">
    <source>
        <dbReference type="Proteomes" id="UP000199207"/>
    </source>
</evidence>
<dbReference type="STRING" id="910347.SAMN05421773_108189"/>
<evidence type="ECO:0000313" key="3">
    <source>
        <dbReference type="EMBL" id="SFD01609.1"/>
    </source>
</evidence>
<dbReference type="SUPFAM" id="SSF47413">
    <property type="entry name" value="lambda repressor-like DNA-binding domains"/>
    <property type="match status" value="1"/>
</dbReference>
<protein>
    <submittedName>
        <fullName evidence="3">DNA-binding transcriptional regulator, XRE-family HTH domain</fullName>
    </submittedName>
</protein>
<dbReference type="GO" id="GO:0003677">
    <property type="term" value="F:DNA binding"/>
    <property type="evidence" value="ECO:0007669"/>
    <property type="project" value="UniProtKB-KW"/>
</dbReference>
<dbReference type="CDD" id="cd00093">
    <property type="entry name" value="HTH_XRE"/>
    <property type="match status" value="1"/>
</dbReference>
<dbReference type="Proteomes" id="UP000199207">
    <property type="component" value="Unassembled WGS sequence"/>
</dbReference>
<dbReference type="EMBL" id="FOLM01000008">
    <property type="protein sequence ID" value="SFD01609.1"/>
    <property type="molecule type" value="Genomic_DNA"/>
</dbReference>
<gene>
    <name evidence="3" type="ORF">SAMN05421773_108189</name>
</gene>
<keyword evidence="1 3" id="KW-0238">DNA-binding</keyword>
<keyword evidence="4" id="KW-1185">Reference proteome</keyword>
<organism evidence="3 4">
    <name type="scientific">Streptomyces aidingensis</name>
    <dbReference type="NCBI Taxonomy" id="910347"/>
    <lineage>
        <taxon>Bacteria</taxon>
        <taxon>Bacillati</taxon>
        <taxon>Actinomycetota</taxon>
        <taxon>Actinomycetes</taxon>
        <taxon>Kitasatosporales</taxon>
        <taxon>Streptomycetaceae</taxon>
        <taxon>Streptomyces</taxon>
    </lineage>
</organism>
<dbReference type="PANTHER" id="PTHR46797">
    <property type="entry name" value="HTH-TYPE TRANSCRIPTIONAL REGULATOR"/>
    <property type="match status" value="1"/>
</dbReference>
<dbReference type="GO" id="GO:0005829">
    <property type="term" value="C:cytosol"/>
    <property type="evidence" value="ECO:0007669"/>
    <property type="project" value="TreeGrafter"/>
</dbReference>
<proteinExistence type="predicted"/>
<dbReference type="OrthoDB" id="3197212at2"/>
<dbReference type="InterPro" id="IPR001387">
    <property type="entry name" value="Cro/C1-type_HTH"/>
</dbReference>
<dbReference type="InterPro" id="IPR010982">
    <property type="entry name" value="Lambda_DNA-bd_dom_sf"/>
</dbReference>
<name>A0A1I1NVG9_9ACTN</name>